<feature type="chain" id="PRO_5030775116" evidence="1">
    <location>
        <begin position="27"/>
        <end position="242"/>
    </location>
</feature>
<reference evidence="2 3" key="1">
    <citation type="submission" date="2020-08" db="EMBL/GenBank/DDBJ databases">
        <title>Sequencing the genomes of 1000 actinobacteria strains.</title>
        <authorList>
            <person name="Klenk H.-P."/>
        </authorList>
    </citation>
    <scope>NUCLEOTIDE SEQUENCE [LARGE SCALE GENOMIC DNA]</scope>
    <source>
        <strain evidence="2 3">DSM 45084</strain>
    </source>
</reference>
<name>A0A7W7T234_9PSEU</name>
<organism evidence="2 3">
    <name type="scientific">Saccharothrix violaceirubra</name>
    <dbReference type="NCBI Taxonomy" id="413306"/>
    <lineage>
        <taxon>Bacteria</taxon>
        <taxon>Bacillati</taxon>
        <taxon>Actinomycetota</taxon>
        <taxon>Actinomycetes</taxon>
        <taxon>Pseudonocardiales</taxon>
        <taxon>Pseudonocardiaceae</taxon>
        <taxon>Saccharothrix</taxon>
    </lineage>
</organism>
<accession>A0A7W7T234</accession>
<evidence type="ECO:0000313" key="3">
    <source>
        <dbReference type="Proteomes" id="UP000542674"/>
    </source>
</evidence>
<proteinExistence type="predicted"/>
<dbReference type="AlphaFoldDB" id="A0A7W7T234"/>
<evidence type="ECO:0000256" key="1">
    <source>
        <dbReference type="SAM" id="SignalP"/>
    </source>
</evidence>
<evidence type="ECO:0000313" key="2">
    <source>
        <dbReference type="EMBL" id="MBB4965159.1"/>
    </source>
</evidence>
<sequence length="242" mass="25534">MPFRRSVVVAAVFATTFAGVATPAFAATPYPSTLTATVAPASIDGGQTSTLSGRLTITTPSGERPLANQTIRARFDAWNGFGGTEFPKTDANGYYTVAAKPVSSGSWRVGYDGWPHEPGFPGADPAAAYPEYVNVQQLTDTFLVDTGRTTTGNVYVRGGLSVPSKYLPYDHTVYVRIEYSPDGVAWTTKATVGATPFHNGSYIYNTGAAEPAAGHWRAVHDGIVGRTKASTSGSRFVDALPA</sequence>
<feature type="signal peptide" evidence="1">
    <location>
        <begin position="1"/>
        <end position="26"/>
    </location>
</feature>
<dbReference type="Proteomes" id="UP000542674">
    <property type="component" value="Unassembled WGS sequence"/>
</dbReference>
<dbReference type="EMBL" id="JACHJS010000001">
    <property type="protein sequence ID" value="MBB4965159.1"/>
    <property type="molecule type" value="Genomic_DNA"/>
</dbReference>
<protein>
    <submittedName>
        <fullName evidence="2">Uncharacterized protein</fullName>
    </submittedName>
</protein>
<dbReference type="RefSeq" id="WP_184668574.1">
    <property type="nucleotide sequence ID" value="NZ_BAABAI010000013.1"/>
</dbReference>
<keyword evidence="1" id="KW-0732">Signal</keyword>
<comment type="caution">
    <text evidence="2">The sequence shown here is derived from an EMBL/GenBank/DDBJ whole genome shotgun (WGS) entry which is preliminary data.</text>
</comment>
<gene>
    <name evidence="2" type="ORF">F4559_002518</name>
</gene>
<keyword evidence="3" id="KW-1185">Reference proteome</keyword>